<gene>
    <name evidence="1" type="ORF">M514_13997</name>
</gene>
<organism evidence="1">
    <name type="scientific">Trichuris suis</name>
    <name type="common">pig whipworm</name>
    <dbReference type="NCBI Taxonomy" id="68888"/>
    <lineage>
        <taxon>Eukaryota</taxon>
        <taxon>Metazoa</taxon>
        <taxon>Ecdysozoa</taxon>
        <taxon>Nematoda</taxon>
        <taxon>Enoplea</taxon>
        <taxon>Dorylaimia</taxon>
        <taxon>Trichinellida</taxon>
        <taxon>Trichuridae</taxon>
        <taxon>Trichuris</taxon>
    </lineage>
</organism>
<dbReference type="EMBL" id="KL367708">
    <property type="protein sequence ID" value="KFD59966.1"/>
    <property type="molecule type" value="Genomic_DNA"/>
</dbReference>
<protein>
    <submittedName>
        <fullName evidence="1">Uncharacterized protein</fullName>
    </submittedName>
</protein>
<accession>A0A085MRX0</accession>
<dbReference type="AlphaFoldDB" id="A0A085MRX0"/>
<name>A0A085MRX0_9BILA</name>
<reference evidence="1" key="1">
    <citation type="journal article" date="2014" name="Nat. Genet.">
        <title>Genome and transcriptome of the porcine whipworm Trichuris suis.</title>
        <authorList>
            <person name="Jex A.R."/>
            <person name="Nejsum P."/>
            <person name="Schwarz E.M."/>
            <person name="Hu L."/>
            <person name="Young N.D."/>
            <person name="Hall R.S."/>
            <person name="Korhonen P.K."/>
            <person name="Liao S."/>
            <person name="Thamsborg S."/>
            <person name="Xia J."/>
            <person name="Xu P."/>
            <person name="Wang S."/>
            <person name="Scheerlinck J.P."/>
            <person name="Hofmann A."/>
            <person name="Sternberg P.W."/>
            <person name="Wang J."/>
            <person name="Gasser R.B."/>
        </authorList>
    </citation>
    <scope>NUCLEOTIDE SEQUENCE [LARGE SCALE GENOMIC DNA]</scope>
    <source>
        <strain evidence="1">DCEP-RM93F</strain>
    </source>
</reference>
<dbReference type="Proteomes" id="UP000030758">
    <property type="component" value="Unassembled WGS sequence"/>
</dbReference>
<evidence type="ECO:0000313" key="1">
    <source>
        <dbReference type="EMBL" id="KFD59966.1"/>
    </source>
</evidence>
<feature type="non-terminal residue" evidence="1">
    <location>
        <position position="30"/>
    </location>
</feature>
<proteinExistence type="predicted"/>
<feature type="non-terminal residue" evidence="1">
    <location>
        <position position="1"/>
    </location>
</feature>
<sequence length="30" mass="3453">DWIRKYEAQTDAEALLPYENDLESANNGIL</sequence>